<gene>
    <name evidence="3" type="ORF">FJV41_00985</name>
</gene>
<dbReference type="AlphaFoldDB" id="A0A540X9I7"/>
<dbReference type="OrthoDB" id="3652574at2"/>
<sequence length="972" mass="105239">MHARTAPRQHLHRGTVSASAFWFDPARLGEQEARRRVMALWAPGTSVLFVAEGYLLRLHCAQRVSTGSSPGLPLTLEGGVLTSAPLAASEWARLGAPRDSLVLVRAGVAQVHPLSSARVVDLSSWFDVSTWTVLPTRGLGAPPPPVAAAVEPVAPVTRSFFGGSIPEPSNEARVVLARMEGREPPSDAVVAERPGLLARLRALWGSASTGETAEGRGGSRWFGRLAAWLRNTPSTAGALPSGEGKGSSSSGSRREVPAPRTPSLLGRLWAALRPRSTAKAAGGGSGARGGQTSPRNAGPPPGPGALARLSQWLLRHTPLGELLGRRKAEYLRRLFEMFEGGDLHEALRHAIPLNQKQNDDTREALGLPGPREDLKLQLGPRGPAATFAGGDALYEALRQRYRAALQRFEREGRIEEAAFILSELLGAHEEAVAFLERHRRFKLAAELAEGRALAPGLVVRQWFLAKDPQRAKAIARRSGCFEDAVLRLESTHFAEAHELRLLWGQSRAEAGSWVQAVEAIWPVQAAREQAREWIERGVDVGGVGGARLLALWAGSLPGGLDAARARVLALLDDDSLNGAAERLAFAQTLASEPPSGVRSALLVPTVRALMRDRALVPAHLPTDFITYLLRDLPDGALRADLPALAPKVPSPWTRFVVQATASLGDAGPFAIHDAVVLPSDRLLLALGEAGAVLLSAEGRRLAHFDVPAFSLVASIHGDRVLAIARRGELHHVSRVDVVRRRATAWCDVAMHAWAPTYDGETWFVASELTVMMLDAQAAEPRALWRVSKVPGPVAMLAADETYLCFVTTDAECWVYALQDGPTLRSREPFVALGKGVSAVLRSCAITADGEVRASVHFSDREYPRPGEADWLWVKPQGPRFAAPMSVVGESLERVKCFLSESWRAELTLFDGAWQVRLLDVSEVMRARLNFTFEESPTPQVRLTNTALLMFDTRGRMLWLDLEYGTVRNVGAA</sequence>
<organism evidence="3 4">
    <name type="scientific">Myxococcus llanfairpwllgwyngyllgogerychwyrndrobwllllantysiliogogogochensis</name>
    <dbReference type="NCBI Taxonomy" id="2590453"/>
    <lineage>
        <taxon>Bacteria</taxon>
        <taxon>Pseudomonadati</taxon>
        <taxon>Myxococcota</taxon>
        <taxon>Myxococcia</taxon>
        <taxon>Myxococcales</taxon>
        <taxon>Cystobacterineae</taxon>
        <taxon>Myxococcaceae</taxon>
        <taxon>Myxococcus</taxon>
    </lineage>
</organism>
<accession>A0A540X9I7</accession>
<evidence type="ECO:0000313" key="3">
    <source>
        <dbReference type="EMBL" id="TQF17965.1"/>
    </source>
</evidence>
<dbReference type="EMBL" id="VIFM01000002">
    <property type="protein sequence ID" value="TQF17965.1"/>
    <property type="molecule type" value="Genomic_DNA"/>
</dbReference>
<proteinExistence type="predicted"/>
<feature type="domain" description="MoxR-vWA-beta-propeller ternary system" evidence="2">
    <location>
        <begin position="7"/>
        <end position="177"/>
    </location>
</feature>
<name>A0A540X9I7_9BACT</name>
<dbReference type="Proteomes" id="UP000315369">
    <property type="component" value="Unassembled WGS sequence"/>
</dbReference>
<dbReference type="Pfam" id="PF19922">
    <property type="entry name" value="bpX6"/>
    <property type="match status" value="1"/>
</dbReference>
<evidence type="ECO:0000256" key="1">
    <source>
        <dbReference type="SAM" id="MobiDB-lite"/>
    </source>
</evidence>
<reference evidence="3 4" key="1">
    <citation type="submission" date="2019-06" db="EMBL/GenBank/DDBJ databases">
        <authorList>
            <person name="Livingstone P."/>
            <person name="Whitworth D."/>
        </authorList>
    </citation>
    <scope>NUCLEOTIDE SEQUENCE [LARGE SCALE GENOMIC DNA]</scope>
    <source>
        <strain evidence="3 4">AM401</strain>
    </source>
</reference>
<dbReference type="InterPro" id="IPR011044">
    <property type="entry name" value="Quino_amine_DH_bsu"/>
</dbReference>
<dbReference type="SUPFAM" id="SSF50969">
    <property type="entry name" value="YVTN repeat-like/Quinoprotein amine dehydrogenase"/>
    <property type="match status" value="1"/>
</dbReference>
<feature type="region of interest" description="Disordered" evidence="1">
    <location>
        <begin position="233"/>
        <end position="260"/>
    </location>
</feature>
<protein>
    <recommendedName>
        <fullName evidence="2">MoxR-vWA-beta-propeller ternary system domain-containing protein</fullName>
    </recommendedName>
</protein>
<evidence type="ECO:0000313" key="4">
    <source>
        <dbReference type="Proteomes" id="UP000315369"/>
    </source>
</evidence>
<feature type="region of interest" description="Disordered" evidence="1">
    <location>
        <begin position="276"/>
        <end position="306"/>
    </location>
</feature>
<keyword evidence="4" id="KW-1185">Reference proteome</keyword>
<evidence type="ECO:0000259" key="2">
    <source>
        <dbReference type="Pfam" id="PF19922"/>
    </source>
</evidence>
<comment type="caution">
    <text evidence="3">The sequence shown here is derived from an EMBL/GenBank/DDBJ whole genome shotgun (WGS) entry which is preliminary data.</text>
</comment>
<dbReference type="InterPro" id="IPR045547">
    <property type="entry name" value="bpX6"/>
</dbReference>